<dbReference type="EMBL" id="JBHUOV010000007">
    <property type="protein sequence ID" value="MFD2824101.1"/>
    <property type="molecule type" value="Genomic_DNA"/>
</dbReference>
<protein>
    <submittedName>
        <fullName evidence="2">Cell envelope integrity protein CreD</fullName>
    </submittedName>
</protein>
<evidence type="ECO:0000313" key="3">
    <source>
        <dbReference type="Proteomes" id="UP001597533"/>
    </source>
</evidence>
<dbReference type="InterPro" id="IPR010364">
    <property type="entry name" value="Uncharacterised_IM_CreD"/>
</dbReference>
<feature type="transmembrane region" description="Helical" evidence="1">
    <location>
        <begin position="354"/>
        <end position="373"/>
    </location>
</feature>
<comment type="caution">
    <text evidence="2">The sequence shown here is derived from an EMBL/GenBank/DDBJ whole genome shotgun (WGS) entry which is preliminary data.</text>
</comment>
<dbReference type="Proteomes" id="UP001597533">
    <property type="component" value="Unassembled WGS sequence"/>
</dbReference>
<gene>
    <name evidence="2" type="primary">creD</name>
    <name evidence="2" type="ORF">ACFS5M_10490</name>
</gene>
<feature type="transmembrane region" description="Helical" evidence="1">
    <location>
        <begin position="409"/>
        <end position="426"/>
    </location>
</feature>
<keyword evidence="1" id="KW-0812">Transmembrane</keyword>
<sequence length="459" mass="52877">MAHTQKQNTNKFGNWIRTSITARMLMIGFLTIVLLVPLSFIESLITERASRQQNVVNEINEKWGKEVLIYGPALKIPYKIFQQKMVTDKVTKKVVYETIEDINYAYFFPKELDIKGTIKPEKKSYGIYTTAVYQSHMDVSGTFTKPDFSDLEVKDEHILWDKSKIIIQTSNLKGVNNQVAINLNQNQYDFESKYNGSNHHNTNQVALHTLESKHLQIKDLPKDKTVAFNMNLNINGSKQIRFIPIGKETKAEISSNWKTANFFGQFLPYNDDKINDNGFHAKWKVLDINRPFSQQYFNYLPDLKDFAFGVNFMIPVDEYQKSERSAKYGFLVIGLTFLIFFLIQTMSKINIHPFQYLMIGLALTMFYTLLVSISEHSNFLKAYLIAGTSVIVLITLYSKSILKTLKFPLFIGLSLTALYTFIYVIIQLENYALLVGSIGLFLILTSVMYVSRKIDWSNG</sequence>
<evidence type="ECO:0000313" key="2">
    <source>
        <dbReference type="EMBL" id="MFD2824101.1"/>
    </source>
</evidence>
<organism evidence="2 3">
    <name type="scientific">Lacinutrix iliipiscaria</name>
    <dbReference type="NCBI Taxonomy" id="1230532"/>
    <lineage>
        <taxon>Bacteria</taxon>
        <taxon>Pseudomonadati</taxon>
        <taxon>Bacteroidota</taxon>
        <taxon>Flavobacteriia</taxon>
        <taxon>Flavobacteriales</taxon>
        <taxon>Flavobacteriaceae</taxon>
        <taxon>Lacinutrix</taxon>
    </lineage>
</organism>
<reference evidence="3" key="1">
    <citation type="journal article" date="2019" name="Int. J. Syst. Evol. Microbiol.">
        <title>The Global Catalogue of Microorganisms (GCM) 10K type strain sequencing project: providing services to taxonomists for standard genome sequencing and annotation.</title>
        <authorList>
            <consortium name="The Broad Institute Genomics Platform"/>
            <consortium name="The Broad Institute Genome Sequencing Center for Infectious Disease"/>
            <person name="Wu L."/>
            <person name="Ma J."/>
        </authorList>
    </citation>
    <scope>NUCLEOTIDE SEQUENCE [LARGE SCALE GENOMIC DNA]</scope>
    <source>
        <strain evidence="3">KCTC 32141</strain>
    </source>
</reference>
<dbReference type="NCBIfam" id="NF008712">
    <property type="entry name" value="PRK11715.1-1"/>
    <property type="match status" value="1"/>
</dbReference>
<dbReference type="PIRSF" id="PIRSF004548">
    <property type="entry name" value="CreD"/>
    <property type="match status" value="1"/>
</dbReference>
<feature type="transmembrane region" description="Helical" evidence="1">
    <location>
        <begin position="20"/>
        <end position="41"/>
    </location>
</feature>
<name>A0ABW5WPB4_9FLAO</name>
<evidence type="ECO:0000256" key="1">
    <source>
        <dbReference type="SAM" id="Phobius"/>
    </source>
</evidence>
<dbReference type="PANTHER" id="PTHR30092">
    <property type="entry name" value="INNER MEMBRANE PROTEIN CRED"/>
    <property type="match status" value="1"/>
</dbReference>
<keyword evidence="1" id="KW-1133">Transmembrane helix</keyword>
<feature type="transmembrane region" description="Helical" evidence="1">
    <location>
        <begin position="328"/>
        <end position="347"/>
    </location>
</feature>
<feature type="transmembrane region" description="Helical" evidence="1">
    <location>
        <begin position="379"/>
        <end position="397"/>
    </location>
</feature>
<dbReference type="PANTHER" id="PTHR30092:SF0">
    <property type="entry name" value="INNER MEMBRANE PROTEIN CRED"/>
    <property type="match status" value="1"/>
</dbReference>
<dbReference type="Pfam" id="PF06123">
    <property type="entry name" value="CreD"/>
    <property type="match status" value="1"/>
</dbReference>
<keyword evidence="3" id="KW-1185">Reference proteome</keyword>
<keyword evidence="1" id="KW-0472">Membrane</keyword>
<proteinExistence type="predicted"/>
<accession>A0ABW5WPB4</accession>
<feature type="transmembrane region" description="Helical" evidence="1">
    <location>
        <begin position="432"/>
        <end position="450"/>
    </location>
</feature>
<dbReference type="RefSeq" id="WP_183488876.1">
    <property type="nucleotide sequence ID" value="NZ_JBHUOV010000007.1"/>
</dbReference>